<dbReference type="STRING" id="121224.E0W3Z3"/>
<dbReference type="OrthoDB" id="370281at2759"/>
<reference evidence="7" key="2">
    <citation type="submission" date="2007-04" db="EMBL/GenBank/DDBJ databases">
        <title>The genome of the human body louse.</title>
        <authorList>
            <consortium name="The Human Body Louse Genome Consortium"/>
            <person name="Kirkness E."/>
            <person name="Walenz B."/>
            <person name="Hass B."/>
            <person name="Bruggner R."/>
            <person name="Strausberg R."/>
        </authorList>
    </citation>
    <scope>NUCLEOTIDE SEQUENCE</scope>
    <source>
        <strain evidence="7">USDA</strain>
    </source>
</reference>
<sequence>MYFSTFLMGLGFSTVITGVWPYLDKLDPSAGKEFMGIIVAGHPFGQMIFAPLIGWWSNKSKSILVPLQLCILIFTFSSAWYSLLELNTSHRKYWMFLTRFLTGISSSNMAVCRSYISAATTLSERTKSVSMIAFFQVLGFIIGPGIQAGLSPLGDKANYYIFNVIPFNMYTAAGWLNVFLGIINIFLFSPLIFKPKKIAAKEAMLMQNAESEKATWKGKKTDYYSAITLIVAFFLLNFHFVLLETLAAPLTMDQFGWSKQDSLFYIGILMVSGALVACLAFFAMSPLTKKFNESLVLIWGGFAFMAVGSIFLIPWGPHTPPIANALSDNITTNDFINKTESLGCPPSQEWCAYTPALTLTQFIISYALTSMGYPTGLALIQSLISKVLGPRPQGTWMGVMVGIGCLARVMGPVFISIIYTRYGTIVTFSLTTILQFLILIWLSLLNRRINNAILVHVKKDADVDDGKELKTFSHSYSDKDGGVNGI</sequence>
<feature type="transmembrane region" description="Helical" evidence="6">
    <location>
        <begin position="170"/>
        <end position="193"/>
    </location>
</feature>
<feature type="transmembrane region" description="Helical" evidence="6">
    <location>
        <begin position="5"/>
        <end position="23"/>
    </location>
</feature>
<feature type="transmembrane region" description="Helical" evidence="6">
    <location>
        <begin position="396"/>
        <end position="419"/>
    </location>
</feature>
<dbReference type="InterPro" id="IPR036259">
    <property type="entry name" value="MFS_trans_sf"/>
</dbReference>
<dbReference type="Pfam" id="PF07690">
    <property type="entry name" value="MFS_1"/>
    <property type="match status" value="1"/>
</dbReference>
<keyword evidence="5 6" id="KW-0472">Membrane</keyword>
<feature type="transmembrane region" description="Helical" evidence="6">
    <location>
        <begin position="295"/>
        <end position="316"/>
    </location>
</feature>
<dbReference type="AlphaFoldDB" id="E0W3Z3"/>
<dbReference type="GO" id="GO:0012505">
    <property type="term" value="C:endomembrane system"/>
    <property type="evidence" value="ECO:0007669"/>
    <property type="project" value="UniProtKB-SubCell"/>
</dbReference>
<dbReference type="Gene3D" id="1.20.1250.20">
    <property type="entry name" value="MFS general substrate transporter like domains"/>
    <property type="match status" value="1"/>
</dbReference>
<dbReference type="PANTHER" id="PTHR23510">
    <property type="entry name" value="INNER MEMBRANE TRANSPORT PROTEIN YAJR"/>
    <property type="match status" value="1"/>
</dbReference>
<dbReference type="eggNOG" id="KOG2325">
    <property type="taxonomic scope" value="Eukaryota"/>
</dbReference>
<dbReference type="HOGENOM" id="CLU_027024_2_0_1"/>
<evidence type="ECO:0000256" key="4">
    <source>
        <dbReference type="ARBA" id="ARBA00022989"/>
    </source>
</evidence>
<dbReference type="CDD" id="cd17326">
    <property type="entry name" value="MFS_MFSD8"/>
    <property type="match status" value="1"/>
</dbReference>
<keyword evidence="9" id="KW-1185">Reference proteome</keyword>
<evidence type="ECO:0000256" key="5">
    <source>
        <dbReference type="ARBA" id="ARBA00023136"/>
    </source>
</evidence>
<feature type="transmembrane region" description="Helical" evidence="6">
    <location>
        <begin position="263"/>
        <end position="283"/>
    </location>
</feature>
<protein>
    <submittedName>
        <fullName evidence="7 8">Multidrug resistance protein, putative</fullName>
    </submittedName>
</protein>
<dbReference type="VEuPathDB" id="VectorBase:PHUM613120"/>
<dbReference type="OMA" id="WINVIMG"/>
<feature type="transmembrane region" description="Helical" evidence="6">
    <location>
        <begin position="128"/>
        <end position="150"/>
    </location>
</feature>
<dbReference type="PANTHER" id="PTHR23510:SF3">
    <property type="entry name" value="MAJOR FACILITATOR SUPERFAMILY DOMAIN-CONTAINING PROTEIN 8"/>
    <property type="match status" value="1"/>
</dbReference>
<feature type="transmembrane region" description="Helical" evidence="6">
    <location>
        <begin position="223"/>
        <end position="243"/>
    </location>
</feature>
<evidence type="ECO:0000256" key="2">
    <source>
        <dbReference type="ARBA" id="ARBA00022448"/>
    </source>
</evidence>
<dbReference type="GO" id="GO:0005765">
    <property type="term" value="C:lysosomal membrane"/>
    <property type="evidence" value="ECO:0007669"/>
    <property type="project" value="TreeGrafter"/>
</dbReference>
<evidence type="ECO:0000313" key="8">
    <source>
        <dbReference type="EnsemblMetazoa" id="PHUM613120-PA"/>
    </source>
</evidence>
<feature type="transmembrane region" description="Helical" evidence="6">
    <location>
        <begin position="363"/>
        <end position="384"/>
    </location>
</feature>
<dbReference type="EMBL" id="AAZO01007493">
    <property type="status" value="NOT_ANNOTATED_CDS"/>
    <property type="molecule type" value="Genomic_DNA"/>
</dbReference>
<comment type="subcellular location">
    <subcellularLocation>
        <location evidence="1">Endomembrane system</location>
        <topology evidence="1">Multi-pass membrane protein</topology>
    </subcellularLocation>
</comment>
<dbReference type="InterPro" id="IPR011701">
    <property type="entry name" value="MFS"/>
</dbReference>
<dbReference type="SUPFAM" id="SSF103473">
    <property type="entry name" value="MFS general substrate transporter"/>
    <property type="match status" value="1"/>
</dbReference>
<dbReference type="GeneID" id="8239759"/>
<keyword evidence="2" id="KW-0813">Transport</keyword>
<name>E0W3Z3_PEDHC</name>
<dbReference type="InParanoid" id="E0W3Z3"/>
<gene>
    <name evidence="8" type="primary">8239759</name>
    <name evidence="7" type="ORF">Phum_PHUM613120</name>
</gene>
<dbReference type="EMBL" id="DS235885">
    <property type="protein sequence ID" value="EEB20349.1"/>
    <property type="molecule type" value="Genomic_DNA"/>
</dbReference>
<feature type="transmembrane region" description="Helical" evidence="6">
    <location>
        <begin position="63"/>
        <end position="81"/>
    </location>
</feature>
<dbReference type="Proteomes" id="UP000009046">
    <property type="component" value="Unassembled WGS sequence"/>
</dbReference>
<evidence type="ECO:0000256" key="3">
    <source>
        <dbReference type="ARBA" id="ARBA00022692"/>
    </source>
</evidence>
<dbReference type="CTD" id="8239759"/>
<evidence type="ECO:0000313" key="7">
    <source>
        <dbReference type="EMBL" id="EEB20349.1"/>
    </source>
</evidence>
<reference evidence="7" key="1">
    <citation type="submission" date="2007-04" db="EMBL/GenBank/DDBJ databases">
        <title>Annotation of Pediculus humanus corporis strain USDA.</title>
        <authorList>
            <person name="Kirkness E."/>
            <person name="Hannick L."/>
            <person name="Hass B."/>
            <person name="Bruggner R."/>
            <person name="Lawson D."/>
            <person name="Bidwell S."/>
            <person name="Joardar V."/>
            <person name="Caler E."/>
            <person name="Walenz B."/>
            <person name="Inman J."/>
            <person name="Schobel S."/>
            <person name="Galinsky K."/>
            <person name="Amedeo P."/>
            <person name="Strausberg R."/>
        </authorList>
    </citation>
    <scope>NUCLEOTIDE SEQUENCE</scope>
    <source>
        <strain evidence="7">USDA</strain>
    </source>
</reference>
<feature type="transmembrane region" description="Helical" evidence="6">
    <location>
        <begin position="35"/>
        <end position="56"/>
    </location>
</feature>
<dbReference type="InterPro" id="IPR051068">
    <property type="entry name" value="MFS_Domain-Containing_Protein"/>
</dbReference>
<dbReference type="EnsemblMetazoa" id="PHUM613120-RA">
    <property type="protein sequence ID" value="PHUM613120-PA"/>
    <property type="gene ID" value="PHUM613120"/>
</dbReference>
<dbReference type="RefSeq" id="XP_002433087.1">
    <property type="nucleotide sequence ID" value="XM_002433042.1"/>
</dbReference>
<reference evidence="8" key="3">
    <citation type="submission" date="2021-02" db="UniProtKB">
        <authorList>
            <consortium name="EnsemblMetazoa"/>
        </authorList>
    </citation>
    <scope>IDENTIFICATION</scope>
    <source>
        <strain evidence="8">USDA</strain>
    </source>
</reference>
<evidence type="ECO:0000256" key="6">
    <source>
        <dbReference type="SAM" id="Phobius"/>
    </source>
</evidence>
<feature type="transmembrane region" description="Helical" evidence="6">
    <location>
        <begin position="93"/>
        <end position="116"/>
    </location>
</feature>
<keyword evidence="4 6" id="KW-1133">Transmembrane helix</keyword>
<organism>
    <name type="scientific">Pediculus humanus subsp. corporis</name>
    <name type="common">Body louse</name>
    <dbReference type="NCBI Taxonomy" id="121224"/>
    <lineage>
        <taxon>Eukaryota</taxon>
        <taxon>Metazoa</taxon>
        <taxon>Ecdysozoa</taxon>
        <taxon>Arthropoda</taxon>
        <taxon>Hexapoda</taxon>
        <taxon>Insecta</taxon>
        <taxon>Pterygota</taxon>
        <taxon>Neoptera</taxon>
        <taxon>Paraneoptera</taxon>
        <taxon>Psocodea</taxon>
        <taxon>Troctomorpha</taxon>
        <taxon>Phthiraptera</taxon>
        <taxon>Anoplura</taxon>
        <taxon>Pediculidae</taxon>
        <taxon>Pediculus</taxon>
    </lineage>
</organism>
<keyword evidence="3 6" id="KW-0812">Transmembrane</keyword>
<proteinExistence type="predicted"/>
<dbReference type="GO" id="GO:0022857">
    <property type="term" value="F:transmembrane transporter activity"/>
    <property type="evidence" value="ECO:0007669"/>
    <property type="project" value="InterPro"/>
</dbReference>
<accession>E0W3Z3</accession>
<feature type="transmembrane region" description="Helical" evidence="6">
    <location>
        <begin position="425"/>
        <end position="445"/>
    </location>
</feature>
<dbReference type="FunCoup" id="E0W3Z3">
    <property type="interactions" value="144"/>
</dbReference>
<evidence type="ECO:0000313" key="9">
    <source>
        <dbReference type="Proteomes" id="UP000009046"/>
    </source>
</evidence>
<dbReference type="KEGG" id="phu:Phum_PHUM613120"/>
<evidence type="ECO:0000256" key="1">
    <source>
        <dbReference type="ARBA" id="ARBA00004127"/>
    </source>
</evidence>